<dbReference type="Proteomes" id="UP000076858">
    <property type="component" value="Unassembled WGS sequence"/>
</dbReference>
<dbReference type="Gene3D" id="1.20.5.340">
    <property type="match status" value="1"/>
</dbReference>
<reference evidence="1 2" key="1">
    <citation type="submission" date="2016-03" db="EMBL/GenBank/DDBJ databases">
        <title>EvidentialGene: Evidence-directed Construction of Genes on Genomes.</title>
        <authorList>
            <person name="Gilbert D.G."/>
            <person name="Choi J.-H."/>
            <person name="Mockaitis K."/>
            <person name="Colbourne J."/>
            <person name="Pfrender M."/>
        </authorList>
    </citation>
    <scope>NUCLEOTIDE SEQUENCE [LARGE SCALE GENOMIC DNA]</scope>
    <source>
        <strain evidence="1 2">Xinb3</strain>
        <tissue evidence="1">Complete organism</tissue>
    </source>
</reference>
<organism evidence="1 2">
    <name type="scientific">Daphnia magna</name>
    <dbReference type="NCBI Taxonomy" id="35525"/>
    <lineage>
        <taxon>Eukaryota</taxon>
        <taxon>Metazoa</taxon>
        <taxon>Ecdysozoa</taxon>
        <taxon>Arthropoda</taxon>
        <taxon>Crustacea</taxon>
        <taxon>Branchiopoda</taxon>
        <taxon>Diplostraca</taxon>
        <taxon>Cladocera</taxon>
        <taxon>Anomopoda</taxon>
        <taxon>Daphniidae</taxon>
        <taxon>Daphnia</taxon>
    </lineage>
</organism>
<sequence length="176" mass="20147">MPFVLRQVTPVRLSRLPTADHQQDRTKVMRVADDDDDARQCISNHTLSACLRQLASLVSLASDIFTQCHDQANDLHRRTVQLRQRLDRLQTNADQRLDSRAVPIRSWKRAFVFAVGYHRCQVVETWQRDAGLSRVHPHKRGTLRVIVSAKLPDVVIKYVLLHNVPAPVCVCALADW</sequence>
<protein>
    <submittedName>
        <fullName evidence="1">Uncharacterized protein</fullName>
    </submittedName>
</protein>
<comment type="caution">
    <text evidence="1">The sequence shown here is derived from an EMBL/GenBank/DDBJ whole genome shotgun (WGS) entry which is preliminary data.</text>
</comment>
<dbReference type="AlphaFoldDB" id="A0A164ZQD5"/>
<accession>A0A164ZQD5</accession>
<name>A0A164ZQD5_9CRUS</name>
<proteinExistence type="predicted"/>
<evidence type="ECO:0000313" key="1">
    <source>
        <dbReference type="EMBL" id="KZS16614.1"/>
    </source>
</evidence>
<gene>
    <name evidence="1" type="ORF">APZ42_017236</name>
</gene>
<keyword evidence="2" id="KW-1185">Reference proteome</keyword>
<dbReference type="STRING" id="35525.A0A164ZQD5"/>
<dbReference type="EMBL" id="LRGB01000687">
    <property type="protein sequence ID" value="KZS16614.1"/>
    <property type="molecule type" value="Genomic_DNA"/>
</dbReference>
<evidence type="ECO:0000313" key="2">
    <source>
        <dbReference type="Proteomes" id="UP000076858"/>
    </source>
</evidence>